<dbReference type="GO" id="GO:0046655">
    <property type="term" value="P:folic acid metabolic process"/>
    <property type="evidence" value="ECO:0007669"/>
    <property type="project" value="TreeGrafter"/>
</dbReference>
<dbReference type="Gene3D" id="3.40.430.10">
    <property type="entry name" value="Dihydrofolate Reductase, subunit A"/>
    <property type="match status" value="1"/>
</dbReference>
<dbReference type="AlphaFoldDB" id="A0A2A7S527"/>
<dbReference type="GO" id="GO:0006730">
    <property type="term" value="P:one-carbon metabolic process"/>
    <property type="evidence" value="ECO:0007669"/>
    <property type="project" value="UniProtKB-KW"/>
</dbReference>
<comment type="caution">
    <text evidence="11">The sequence shown here is derived from an EMBL/GenBank/DDBJ whole genome shotgun (WGS) entry which is preliminary data.</text>
</comment>
<dbReference type="UniPathway" id="UPA00077">
    <property type="reaction ID" value="UER00158"/>
</dbReference>
<feature type="domain" description="DHFR" evidence="10">
    <location>
        <begin position="6"/>
        <end position="160"/>
    </location>
</feature>
<organism evidence="11 12">
    <name type="scientific">Burkholderia gladioli</name>
    <name type="common">Pseudomonas marginata</name>
    <name type="synonym">Phytomonas marginata</name>
    <dbReference type="NCBI Taxonomy" id="28095"/>
    <lineage>
        <taxon>Bacteria</taxon>
        <taxon>Pseudomonadati</taxon>
        <taxon>Pseudomonadota</taxon>
        <taxon>Betaproteobacteria</taxon>
        <taxon>Burkholderiales</taxon>
        <taxon>Burkholderiaceae</taxon>
        <taxon>Burkholderia</taxon>
    </lineage>
</organism>
<dbReference type="PANTHER" id="PTHR48069">
    <property type="entry name" value="DIHYDROFOLATE REDUCTASE"/>
    <property type="match status" value="1"/>
</dbReference>
<name>A0A2A7S527_BURGA</name>
<dbReference type="GO" id="GO:0005829">
    <property type="term" value="C:cytosol"/>
    <property type="evidence" value="ECO:0007669"/>
    <property type="project" value="TreeGrafter"/>
</dbReference>
<dbReference type="PROSITE" id="PS00075">
    <property type="entry name" value="DHFR_1"/>
    <property type="match status" value="1"/>
</dbReference>
<evidence type="ECO:0000256" key="8">
    <source>
        <dbReference type="PIRNR" id="PIRNR000194"/>
    </source>
</evidence>
<keyword evidence="5 8" id="KW-0521">NADP</keyword>
<dbReference type="EMBL" id="PDDY01000004">
    <property type="protein sequence ID" value="PEH38509.1"/>
    <property type="molecule type" value="Genomic_DNA"/>
</dbReference>
<dbReference type="PROSITE" id="PS51330">
    <property type="entry name" value="DHFR_2"/>
    <property type="match status" value="1"/>
</dbReference>
<dbReference type="PIRSF" id="PIRSF000194">
    <property type="entry name" value="DHFR"/>
    <property type="match status" value="1"/>
</dbReference>
<dbReference type="RefSeq" id="WP_098154058.1">
    <property type="nucleotide sequence ID" value="NZ_CADEQB010000028.1"/>
</dbReference>
<dbReference type="CDD" id="cd00209">
    <property type="entry name" value="DHFR"/>
    <property type="match status" value="1"/>
</dbReference>
<keyword evidence="4 8" id="KW-0554">One-carbon metabolism</keyword>
<evidence type="ECO:0000256" key="1">
    <source>
        <dbReference type="ARBA" id="ARBA00004903"/>
    </source>
</evidence>
<evidence type="ECO:0000256" key="5">
    <source>
        <dbReference type="ARBA" id="ARBA00022857"/>
    </source>
</evidence>
<evidence type="ECO:0000256" key="7">
    <source>
        <dbReference type="ARBA" id="ARBA00025067"/>
    </source>
</evidence>
<evidence type="ECO:0000256" key="4">
    <source>
        <dbReference type="ARBA" id="ARBA00022563"/>
    </source>
</evidence>
<dbReference type="InterPro" id="IPR017925">
    <property type="entry name" value="DHFR_CS"/>
</dbReference>
<dbReference type="GO" id="GO:0046654">
    <property type="term" value="P:tetrahydrofolate biosynthetic process"/>
    <property type="evidence" value="ECO:0007669"/>
    <property type="project" value="UniProtKB-UniPathway"/>
</dbReference>
<evidence type="ECO:0000313" key="11">
    <source>
        <dbReference type="EMBL" id="PEH38509.1"/>
    </source>
</evidence>
<accession>A0A2A7S527</accession>
<dbReference type="InterPro" id="IPR001796">
    <property type="entry name" value="DHFR_dom"/>
</dbReference>
<dbReference type="GO" id="GO:0046452">
    <property type="term" value="P:dihydrofolate metabolic process"/>
    <property type="evidence" value="ECO:0007669"/>
    <property type="project" value="TreeGrafter"/>
</dbReference>
<evidence type="ECO:0000256" key="9">
    <source>
        <dbReference type="RuleBase" id="RU004474"/>
    </source>
</evidence>
<dbReference type="InterPro" id="IPR024072">
    <property type="entry name" value="DHFR-like_dom_sf"/>
</dbReference>
<evidence type="ECO:0000313" key="12">
    <source>
        <dbReference type="Proteomes" id="UP000220629"/>
    </source>
</evidence>
<dbReference type="SUPFAM" id="SSF53597">
    <property type="entry name" value="Dihydrofolate reductase-like"/>
    <property type="match status" value="1"/>
</dbReference>
<evidence type="ECO:0000256" key="2">
    <source>
        <dbReference type="ARBA" id="ARBA00009539"/>
    </source>
</evidence>
<protein>
    <recommendedName>
        <fullName evidence="3 8">Dihydrofolate reductase</fullName>
        <ecNumber evidence="3 8">1.5.1.3</ecNumber>
    </recommendedName>
</protein>
<dbReference type="PRINTS" id="PR00070">
    <property type="entry name" value="DHFR"/>
</dbReference>
<evidence type="ECO:0000256" key="3">
    <source>
        <dbReference type="ARBA" id="ARBA00012856"/>
    </source>
</evidence>
<comment type="pathway">
    <text evidence="1 8">Cofactor biosynthesis; tetrahydrofolate biosynthesis; 5,6,7,8-tetrahydrofolate from 7,8-dihydrofolate: step 1/1.</text>
</comment>
<dbReference type="Proteomes" id="UP000220629">
    <property type="component" value="Unassembled WGS sequence"/>
</dbReference>
<dbReference type="GO" id="GO:0050661">
    <property type="term" value="F:NADP binding"/>
    <property type="evidence" value="ECO:0007669"/>
    <property type="project" value="InterPro"/>
</dbReference>
<evidence type="ECO:0000256" key="6">
    <source>
        <dbReference type="ARBA" id="ARBA00023002"/>
    </source>
</evidence>
<dbReference type="PANTHER" id="PTHR48069:SF3">
    <property type="entry name" value="DIHYDROFOLATE REDUCTASE"/>
    <property type="match status" value="1"/>
</dbReference>
<reference evidence="12" key="1">
    <citation type="submission" date="2017-09" db="EMBL/GenBank/DDBJ databases">
        <title>FDA dAtabase for Regulatory Grade micrObial Sequences (FDA-ARGOS): Supporting development and validation of Infectious Disease Dx tests.</title>
        <authorList>
            <person name="Minogue T."/>
            <person name="Wolcott M."/>
            <person name="Wasieloski L."/>
            <person name="Aguilar W."/>
            <person name="Moore D."/>
            <person name="Tallon L."/>
            <person name="Sadzewicz L."/>
            <person name="Ott S."/>
            <person name="Zhao X."/>
            <person name="Nagaraj S."/>
            <person name="Vavikolanu K."/>
            <person name="Aluvathingal J."/>
            <person name="Nadendla S."/>
            <person name="Sichtig H."/>
        </authorList>
    </citation>
    <scope>NUCLEOTIDE SEQUENCE [LARGE SCALE GENOMIC DNA]</scope>
    <source>
        <strain evidence="12">FDAARGOS_390</strain>
    </source>
</reference>
<dbReference type="GO" id="GO:0004146">
    <property type="term" value="F:dihydrofolate reductase activity"/>
    <property type="evidence" value="ECO:0007669"/>
    <property type="project" value="UniProtKB-EC"/>
</dbReference>
<sequence length="168" mass="18423">MLEGKQIVMVAAMAANRVIGFGKDIPWTIPGEQKRFRELTMGQLLVMGRLTFESIGRPLPGRDVVVLSSRDEALAGARRAACFEALVDIIRDDPRERVLIGGGQQIYERFLPFADVVHLTEIDLQVPGDTFFPTLPARFTAVDRIEIDGAVAHAFVTYASASPGGNLR</sequence>
<comment type="catalytic activity">
    <reaction evidence="8">
        <text>(6S)-5,6,7,8-tetrahydrofolate + NADP(+) = 7,8-dihydrofolate + NADPH + H(+)</text>
        <dbReference type="Rhea" id="RHEA:15009"/>
        <dbReference type="ChEBI" id="CHEBI:15378"/>
        <dbReference type="ChEBI" id="CHEBI:57451"/>
        <dbReference type="ChEBI" id="CHEBI:57453"/>
        <dbReference type="ChEBI" id="CHEBI:57783"/>
        <dbReference type="ChEBI" id="CHEBI:58349"/>
        <dbReference type="EC" id="1.5.1.3"/>
    </reaction>
</comment>
<gene>
    <name evidence="11" type="ORF">CRM94_29455</name>
</gene>
<dbReference type="EC" id="1.5.1.3" evidence="3 8"/>
<dbReference type="Pfam" id="PF00186">
    <property type="entry name" value="DHFR_1"/>
    <property type="match status" value="1"/>
</dbReference>
<proteinExistence type="inferred from homology"/>
<evidence type="ECO:0000259" key="10">
    <source>
        <dbReference type="PROSITE" id="PS51330"/>
    </source>
</evidence>
<keyword evidence="6 8" id="KW-0560">Oxidoreductase</keyword>
<comment type="similarity">
    <text evidence="2 8 9">Belongs to the dihydrofolate reductase family.</text>
</comment>
<comment type="function">
    <text evidence="7 8">Key enzyme in folate metabolism. Catalyzes an essential reaction for de novo glycine and purine synthesis, and for DNA precursor synthesis.</text>
</comment>
<dbReference type="InterPro" id="IPR012259">
    <property type="entry name" value="DHFR"/>
</dbReference>